<dbReference type="SUPFAM" id="SSF52540">
    <property type="entry name" value="P-loop containing nucleoside triphosphate hydrolases"/>
    <property type="match status" value="1"/>
</dbReference>
<accession>A0A9J6QUU0</accession>
<dbReference type="RefSeq" id="WP_148395610.1">
    <property type="nucleotide sequence ID" value="NZ_JAJAGH010000001.1"/>
</dbReference>
<dbReference type="Pfam" id="PF10662">
    <property type="entry name" value="PduV-EutP"/>
    <property type="match status" value="1"/>
</dbReference>
<dbReference type="Gene3D" id="3.40.50.300">
    <property type="entry name" value="P-loop containing nucleotide triphosphate hydrolases"/>
    <property type="match status" value="1"/>
</dbReference>
<dbReference type="InterPro" id="IPR012381">
    <property type="entry name" value="EutP_PduV"/>
</dbReference>
<comment type="caution">
    <text evidence="2">The sequence shown here is derived from an EMBL/GenBank/DDBJ whole genome shotgun (WGS) entry which is preliminary data.</text>
</comment>
<sequence length="169" mass="18800">MRKIIFIGRSEAGKTTLTQALKGETITYQKTQYVNNYDVIIDTPGEYAETKTLGGALAVYSYEADVVGLLLSSIEPFSLYPPNVCSICNREVVGIVTKIEHPMGSPKQAAQWLRLAGCEKIFFVSAYTGEGIAELLEYLKEEGDVLPWEEAKEQDERLWQKKGSLKGNV</sequence>
<dbReference type="GO" id="GO:0006576">
    <property type="term" value="P:biogenic amine metabolic process"/>
    <property type="evidence" value="ECO:0007669"/>
    <property type="project" value="InterPro"/>
</dbReference>
<protein>
    <submittedName>
        <fullName evidence="2">Ethanolamine utilization protein EutP</fullName>
    </submittedName>
</protein>
<organism evidence="2 3">
    <name type="scientific">Hominibacterium faecale</name>
    <dbReference type="NCBI Taxonomy" id="2839743"/>
    <lineage>
        <taxon>Bacteria</taxon>
        <taxon>Bacillati</taxon>
        <taxon>Bacillota</taxon>
        <taxon>Clostridia</taxon>
        <taxon>Peptostreptococcales</taxon>
        <taxon>Anaerovoracaceae</taxon>
        <taxon>Hominibacterium</taxon>
    </lineage>
</organism>
<keyword evidence="1" id="KW-0547">Nucleotide-binding</keyword>
<dbReference type="EMBL" id="JAOSHN010000004">
    <property type="protein sequence ID" value="MCU7378811.1"/>
    <property type="molecule type" value="Genomic_DNA"/>
</dbReference>
<gene>
    <name evidence="2" type="ORF">OBO34_10640</name>
</gene>
<dbReference type="GO" id="GO:0005524">
    <property type="term" value="F:ATP binding"/>
    <property type="evidence" value="ECO:0007669"/>
    <property type="project" value="UniProtKB-UniRule"/>
</dbReference>
<comment type="similarity">
    <text evidence="1">Belongs to the EutP/PduV family.</text>
</comment>
<evidence type="ECO:0000313" key="3">
    <source>
        <dbReference type="Proteomes" id="UP001065549"/>
    </source>
</evidence>
<keyword evidence="3" id="KW-1185">Reference proteome</keyword>
<dbReference type="PANTHER" id="PTHR40453">
    <property type="entry name" value="PROTEIN YOEF"/>
    <property type="match status" value="1"/>
</dbReference>
<evidence type="ECO:0000313" key="2">
    <source>
        <dbReference type="EMBL" id="MCU7378811.1"/>
    </source>
</evidence>
<name>A0A9J6QUU0_9FIRM</name>
<evidence type="ECO:0000256" key="1">
    <source>
        <dbReference type="PIRNR" id="PIRNR036409"/>
    </source>
</evidence>
<dbReference type="PANTHER" id="PTHR40453:SF1">
    <property type="entry name" value="PROTEIN YOEF"/>
    <property type="match status" value="1"/>
</dbReference>
<dbReference type="Proteomes" id="UP001065549">
    <property type="component" value="Unassembled WGS sequence"/>
</dbReference>
<dbReference type="AlphaFoldDB" id="A0A9J6QUU0"/>
<proteinExistence type="inferred from homology"/>
<reference evidence="2" key="1">
    <citation type="submission" date="2022-09" db="EMBL/GenBank/DDBJ databases">
        <title>Culturomic study of gut microbiota in children with autism spectrum disorder.</title>
        <authorList>
            <person name="Efimov B.A."/>
            <person name="Chaplin A.V."/>
            <person name="Sokolova S.R."/>
            <person name="Pikina A.P."/>
            <person name="Korzhanova M."/>
            <person name="Belova V."/>
            <person name="Korostin D."/>
        </authorList>
    </citation>
    <scope>NUCLEOTIDE SEQUENCE</scope>
    <source>
        <strain evidence="2">ASD5510</strain>
    </source>
</reference>
<dbReference type="InterPro" id="IPR027417">
    <property type="entry name" value="P-loop_NTPase"/>
</dbReference>
<dbReference type="PIRSF" id="PIRSF036409">
    <property type="entry name" value="EutP_PduV"/>
    <property type="match status" value="1"/>
</dbReference>